<reference evidence="2" key="1">
    <citation type="submission" date="2023-03" db="EMBL/GenBank/DDBJ databases">
        <title>Mating type loci evolution in Malassezia.</title>
        <authorList>
            <person name="Coelho M.A."/>
        </authorList>
    </citation>
    <scope>NUCLEOTIDE SEQUENCE</scope>
    <source>
        <strain evidence="2">CBS 11721</strain>
    </source>
</reference>
<accession>A0AAF0EPJ5</accession>
<protein>
    <submittedName>
        <fullName evidence="2">Uncharacterized protein</fullName>
    </submittedName>
</protein>
<keyword evidence="1" id="KW-0732">Signal</keyword>
<evidence type="ECO:0000313" key="2">
    <source>
        <dbReference type="EMBL" id="WFD34488.1"/>
    </source>
</evidence>
<organism evidence="2 3">
    <name type="scientific">Malassezia cuniculi</name>
    <dbReference type="NCBI Taxonomy" id="948313"/>
    <lineage>
        <taxon>Eukaryota</taxon>
        <taxon>Fungi</taxon>
        <taxon>Dikarya</taxon>
        <taxon>Basidiomycota</taxon>
        <taxon>Ustilaginomycotina</taxon>
        <taxon>Malasseziomycetes</taxon>
        <taxon>Malasseziales</taxon>
        <taxon>Malasseziaceae</taxon>
        <taxon>Malassezia</taxon>
    </lineage>
</organism>
<sequence length="83" mass="8342">MKCISAVAIFALAASVIAVPVQPDADFVGVPLVFRSVPAGASKPTGFAGLSENAPAADEDTMGYQGDMGFPSIIARSTLAVDA</sequence>
<evidence type="ECO:0000256" key="1">
    <source>
        <dbReference type="SAM" id="SignalP"/>
    </source>
</evidence>
<dbReference type="AlphaFoldDB" id="A0AAF0EPJ5"/>
<feature type="chain" id="PRO_5042086618" evidence="1">
    <location>
        <begin position="19"/>
        <end position="83"/>
    </location>
</feature>
<evidence type="ECO:0000313" key="3">
    <source>
        <dbReference type="Proteomes" id="UP001219933"/>
    </source>
</evidence>
<keyword evidence="3" id="KW-1185">Reference proteome</keyword>
<feature type="signal peptide" evidence="1">
    <location>
        <begin position="1"/>
        <end position="18"/>
    </location>
</feature>
<name>A0AAF0EPJ5_9BASI</name>
<proteinExistence type="predicted"/>
<gene>
    <name evidence="2" type="ORF">MCUN1_001329</name>
</gene>
<dbReference type="EMBL" id="CP119878">
    <property type="protein sequence ID" value="WFD34488.1"/>
    <property type="molecule type" value="Genomic_DNA"/>
</dbReference>
<dbReference type="Proteomes" id="UP001219933">
    <property type="component" value="Chromosome 2"/>
</dbReference>